<name>Q2SJ33_HAHCH</name>
<keyword evidence="1" id="KW-1133">Transmembrane helix</keyword>
<keyword evidence="1" id="KW-0472">Membrane</keyword>
<dbReference type="KEGG" id="hch:HCH_02540"/>
<dbReference type="EMBL" id="CP000155">
    <property type="protein sequence ID" value="ABC29341.1"/>
    <property type="molecule type" value="Genomic_DNA"/>
</dbReference>
<dbReference type="Proteomes" id="UP000000238">
    <property type="component" value="Chromosome"/>
</dbReference>
<dbReference type="STRING" id="349521.HCH_02540"/>
<sequence>MGVALDKRLHLIKMWFKTNQYIPYVQSGHQKRSWTVSENNNHNATSNPDSKVDAIAAVVLILSIASMMVIWVAGH</sequence>
<organism evidence="2 3">
    <name type="scientific">Hahella chejuensis (strain KCTC 2396)</name>
    <dbReference type="NCBI Taxonomy" id="349521"/>
    <lineage>
        <taxon>Bacteria</taxon>
        <taxon>Pseudomonadati</taxon>
        <taxon>Pseudomonadota</taxon>
        <taxon>Gammaproteobacteria</taxon>
        <taxon>Oceanospirillales</taxon>
        <taxon>Hahellaceae</taxon>
        <taxon>Hahella</taxon>
    </lineage>
</organism>
<dbReference type="HOGENOM" id="CLU_2665987_0_0_6"/>
<keyword evidence="3" id="KW-1185">Reference proteome</keyword>
<evidence type="ECO:0000313" key="2">
    <source>
        <dbReference type="EMBL" id="ABC29341.1"/>
    </source>
</evidence>
<evidence type="ECO:0000313" key="3">
    <source>
        <dbReference type="Proteomes" id="UP000000238"/>
    </source>
</evidence>
<feature type="transmembrane region" description="Helical" evidence="1">
    <location>
        <begin position="54"/>
        <end position="74"/>
    </location>
</feature>
<gene>
    <name evidence="2" type="ordered locus">HCH_02540</name>
</gene>
<protein>
    <submittedName>
        <fullName evidence="2">Uncharacterized protein</fullName>
    </submittedName>
</protein>
<accession>Q2SJ33</accession>
<reference evidence="2 3" key="1">
    <citation type="journal article" date="2005" name="Nucleic Acids Res.">
        <title>Genomic blueprint of Hahella chejuensis, a marine microbe producing an algicidal agent.</title>
        <authorList>
            <person name="Jeong H."/>
            <person name="Yim J.H."/>
            <person name="Lee C."/>
            <person name="Choi S.-H."/>
            <person name="Park Y.K."/>
            <person name="Yoon S.H."/>
            <person name="Hur C.-G."/>
            <person name="Kang H.-Y."/>
            <person name="Kim D."/>
            <person name="Lee H.H."/>
            <person name="Park K.H."/>
            <person name="Park S.-H."/>
            <person name="Park H.-S."/>
            <person name="Lee H.K."/>
            <person name="Oh T.K."/>
            <person name="Kim J.F."/>
        </authorList>
    </citation>
    <scope>NUCLEOTIDE SEQUENCE [LARGE SCALE GENOMIC DNA]</scope>
    <source>
        <strain evidence="2 3">KCTC 2396</strain>
    </source>
</reference>
<proteinExistence type="predicted"/>
<evidence type="ECO:0000256" key="1">
    <source>
        <dbReference type="SAM" id="Phobius"/>
    </source>
</evidence>
<keyword evidence="1" id="KW-0812">Transmembrane</keyword>
<dbReference type="AlphaFoldDB" id="Q2SJ33"/>